<dbReference type="InParanoid" id="A0A1Y2ESF7"/>
<dbReference type="GO" id="GO:0016301">
    <property type="term" value="F:kinase activity"/>
    <property type="evidence" value="ECO:0007669"/>
    <property type="project" value="UniProtKB-KW"/>
</dbReference>
<evidence type="ECO:0000256" key="9">
    <source>
        <dbReference type="ARBA" id="ARBA00009951"/>
    </source>
</evidence>
<dbReference type="SUPFAM" id="SSF55083">
    <property type="entry name" value="6-hydroxymethyl-7,8-dihydropterin pyrophosphokinase, HPPK"/>
    <property type="match status" value="1"/>
</dbReference>
<dbReference type="OrthoDB" id="615426at2759"/>
<comment type="function">
    <text evidence="21">Catalyzes three sequential steps of tetrahydrofolate biosynthesis.</text>
</comment>
<evidence type="ECO:0000256" key="12">
    <source>
        <dbReference type="ARBA" id="ARBA00013253"/>
    </source>
</evidence>
<evidence type="ECO:0000256" key="1">
    <source>
        <dbReference type="ARBA" id="ARBA00000012"/>
    </source>
</evidence>
<dbReference type="InterPro" id="IPR035907">
    <property type="entry name" value="Hppk_sf"/>
</dbReference>
<dbReference type="InterPro" id="IPR043133">
    <property type="entry name" value="GTP-CH-I_C/QueF"/>
</dbReference>
<dbReference type="GO" id="GO:0046872">
    <property type="term" value="F:metal ion binding"/>
    <property type="evidence" value="ECO:0007669"/>
    <property type="project" value="UniProtKB-KW"/>
</dbReference>
<dbReference type="InterPro" id="IPR045031">
    <property type="entry name" value="DHP_synth-like"/>
</dbReference>
<dbReference type="GO" id="GO:0046656">
    <property type="term" value="P:folic acid biosynthetic process"/>
    <property type="evidence" value="ECO:0007669"/>
    <property type="project" value="UniProtKB-KW"/>
</dbReference>
<comment type="caution">
    <text evidence="27">The sequence shown here is derived from an EMBL/GenBank/DDBJ whole genome shotgun (WGS) entry which is preliminary data.</text>
</comment>
<comment type="similarity">
    <text evidence="8">In the N-terminal section; belongs to the DHNA family.</text>
</comment>
<keyword evidence="15" id="KW-0547">Nucleotide-binding</keyword>
<dbReference type="SUPFAM" id="SSF51717">
    <property type="entry name" value="Dihydropteroate synthetase-like"/>
    <property type="match status" value="1"/>
</dbReference>
<evidence type="ECO:0000256" key="11">
    <source>
        <dbReference type="ARBA" id="ARBA00013043"/>
    </source>
</evidence>
<dbReference type="InterPro" id="IPR006390">
    <property type="entry name" value="DHP_synth_dom"/>
</dbReference>
<feature type="domain" description="Pterin-binding" evidence="26">
    <location>
        <begin position="530"/>
        <end position="798"/>
    </location>
</feature>
<dbReference type="AlphaFoldDB" id="A0A1Y2ESF7"/>
<feature type="compositionally biased region" description="Low complexity" evidence="25">
    <location>
        <begin position="303"/>
        <end position="322"/>
    </location>
</feature>
<dbReference type="FunFam" id="3.20.20.20:FF:000006">
    <property type="entry name" value="Dihydropteroate synthase"/>
    <property type="match status" value="1"/>
</dbReference>
<evidence type="ECO:0000256" key="23">
    <source>
        <dbReference type="ARBA" id="ARBA00067568"/>
    </source>
</evidence>
<protein>
    <recommendedName>
        <fullName evidence="23">Folic acid synthesis protein FOL1</fullName>
        <ecNumber evidence="10">2.5.1.15</ecNumber>
        <ecNumber evidence="12">2.7.6.3</ecNumber>
        <ecNumber evidence="11">4.1.2.25</ecNumber>
    </recommendedName>
    <alternativeName>
        <fullName evidence="24">Folic acid synthesis protein fol1</fullName>
    </alternativeName>
</protein>
<dbReference type="EC" id="4.1.2.25" evidence="11"/>
<dbReference type="CDD" id="cd00483">
    <property type="entry name" value="HPPK"/>
    <property type="match status" value="1"/>
</dbReference>
<evidence type="ECO:0000256" key="21">
    <source>
        <dbReference type="ARBA" id="ARBA00058009"/>
    </source>
</evidence>
<comment type="similarity">
    <text evidence="22">In the central section; belongs to the HPPK family.</text>
</comment>
<dbReference type="Gene3D" id="3.30.70.560">
    <property type="entry name" value="7,8-Dihydro-6-hydroxymethylpterin-pyrophosphokinase HPPK"/>
    <property type="match status" value="1"/>
</dbReference>
<keyword evidence="17" id="KW-0067">ATP-binding</keyword>
<keyword evidence="14" id="KW-0479">Metal-binding</keyword>
<comment type="pathway">
    <text evidence="6">Cofactor biosynthesis; tetrahydrofolate biosynthesis; 2-amino-4-hydroxy-6-hydroxymethyl-7,8-dihydropteridine diphosphate from 7,8-dihydroneopterin triphosphate: step 3/4.</text>
</comment>
<evidence type="ECO:0000256" key="10">
    <source>
        <dbReference type="ARBA" id="ARBA00012458"/>
    </source>
</evidence>
<dbReference type="NCBIfam" id="TIGR01498">
    <property type="entry name" value="folK"/>
    <property type="match status" value="1"/>
</dbReference>
<comment type="similarity">
    <text evidence="9">In the C-terminal section; belongs to the DHPS family.</text>
</comment>
<dbReference type="Pfam" id="PF01288">
    <property type="entry name" value="HPPK"/>
    <property type="match status" value="1"/>
</dbReference>
<dbReference type="EMBL" id="MCGR01000041">
    <property type="protein sequence ID" value="ORY74503.1"/>
    <property type="molecule type" value="Genomic_DNA"/>
</dbReference>
<dbReference type="GO" id="GO:0003848">
    <property type="term" value="F:2-amino-4-hydroxy-6-hydroxymethyldihydropteridine diphosphokinase activity"/>
    <property type="evidence" value="ECO:0007669"/>
    <property type="project" value="UniProtKB-EC"/>
</dbReference>
<dbReference type="Gene3D" id="3.20.20.20">
    <property type="entry name" value="Dihydropteroate synthase-like"/>
    <property type="match status" value="1"/>
</dbReference>
<evidence type="ECO:0000256" key="4">
    <source>
        <dbReference type="ARBA" id="ARBA00001946"/>
    </source>
</evidence>
<evidence type="ECO:0000256" key="3">
    <source>
        <dbReference type="ARBA" id="ARBA00001353"/>
    </source>
</evidence>
<dbReference type="PANTHER" id="PTHR20941">
    <property type="entry name" value="FOLATE SYNTHESIS PROTEINS"/>
    <property type="match status" value="1"/>
</dbReference>
<dbReference type="GO" id="GO:0004150">
    <property type="term" value="F:dihydroneopterin aldolase activity"/>
    <property type="evidence" value="ECO:0007669"/>
    <property type="project" value="UniProtKB-EC"/>
</dbReference>
<evidence type="ECO:0000256" key="18">
    <source>
        <dbReference type="ARBA" id="ARBA00022842"/>
    </source>
</evidence>
<dbReference type="InterPro" id="IPR011005">
    <property type="entry name" value="Dihydropteroate_synth-like_sf"/>
</dbReference>
<evidence type="ECO:0000256" key="8">
    <source>
        <dbReference type="ARBA" id="ARBA00009640"/>
    </source>
</evidence>
<dbReference type="CDD" id="cd00739">
    <property type="entry name" value="DHPS"/>
    <property type="match status" value="1"/>
</dbReference>
<comment type="cofactor">
    <cofactor evidence="4">
        <name>Mg(2+)</name>
        <dbReference type="ChEBI" id="CHEBI:18420"/>
    </cofactor>
</comment>
<evidence type="ECO:0000256" key="22">
    <source>
        <dbReference type="ARBA" id="ARBA00061548"/>
    </source>
</evidence>
<evidence type="ECO:0000313" key="27">
    <source>
        <dbReference type="EMBL" id="ORY74503.1"/>
    </source>
</evidence>
<keyword evidence="16" id="KW-0418">Kinase</keyword>
<evidence type="ECO:0000256" key="25">
    <source>
        <dbReference type="SAM" id="MobiDB-lite"/>
    </source>
</evidence>
<dbReference type="STRING" id="106004.A0A1Y2ESF7"/>
<sequence length="806" mass="86007">MPSTSAPRDLISVTSLSLRTPALPSDLWHRPAKAQPLFVSLSISTDVQEEANTDSLLGDSFNYGTVTKAIEKAVAELPPAQDVDGIPLEVLAEQLAQVVIFKAKAPNVRLELTRPRALLSAESVGVEIYRSAADYLPPGPNGHRELDPTSSSPNGDKLFVRALRRLIIIGINACERLDEQEIIADFDFFAGDMANRLANGARAGWVGWKQVVKQLESHLTTSGPLTIEHLTTALSQIILTPPTSSTSASPSTWDVPRTTVRVSKPSALMFAKYPSVQVTRARSDFFNPDGSLRSTLSRGIATSAQAPSSVATTSTSESGASTVPTEPESGVAAGGGGIHAVVLGVGTNMGERVGNISKALKKLEKTGSEGGEKVRVVDTSFLYESEAMYVEDQAKFLNATVKIETTYEPLALLNLLKSVEESLGRQKTFRNGPRVIDLDILLYDDIVFDSREAEGHKDDERWLKIPHASIAEREFVLRPLVDLVPDFIHPSLGSTPTTLLNTLLSTSPSTLKRVIPLTSSLTHTLPTRQTLVMSILNTTPDSFSDGGDHFSLDASLASALEHLKLGAHILDIGGMSTRPGAADVSPEEEAARVVPLVEALRAKGVDAPISVDTFRPEVARAAINAGADIINDVLGGAEEGMLQVMAELDVPVVLMHSRGTPSTMSRLTEYEGGDVVAGVRRELAQRVQDALDAGVKRWNIILDPGIGFAKTGEDNLVLLRSLPASLGHGVPASEEGAWLKEFPSLVGLSRKRFIGTLTGKEVAKERVLGTAAGVTASVAGGADIVRVHDVEAMVDVVKVADGIYRA</sequence>
<evidence type="ECO:0000256" key="17">
    <source>
        <dbReference type="ARBA" id="ARBA00022840"/>
    </source>
</evidence>
<comment type="catalytic activity">
    <reaction evidence="3">
        <text>7,8-dihydroneopterin = 6-hydroxymethyl-7,8-dihydropterin + glycolaldehyde</text>
        <dbReference type="Rhea" id="RHEA:10540"/>
        <dbReference type="ChEBI" id="CHEBI:17001"/>
        <dbReference type="ChEBI" id="CHEBI:17071"/>
        <dbReference type="ChEBI" id="CHEBI:44841"/>
        <dbReference type="EC" id="4.1.2.25"/>
    </reaction>
</comment>
<comment type="catalytic activity">
    <reaction evidence="2">
        <text>6-hydroxymethyl-7,8-dihydropterin + ATP = (7,8-dihydropterin-6-yl)methyl diphosphate + AMP + H(+)</text>
        <dbReference type="Rhea" id="RHEA:11412"/>
        <dbReference type="ChEBI" id="CHEBI:15378"/>
        <dbReference type="ChEBI" id="CHEBI:30616"/>
        <dbReference type="ChEBI" id="CHEBI:44841"/>
        <dbReference type="ChEBI" id="CHEBI:72950"/>
        <dbReference type="ChEBI" id="CHEBI:456215"/>
        <dbReference type="EC" id="2.7.6.3"/>
    </reaction>
</comment>
<evidence type="ECO:0000259" key="26">
    <source>
        <dbReference type="PROSITE" id="PS50972"/>
    </source>
</evidence>
<dbReference type="EC" id="2.5.1.15" evidence="10"/>
<dbReference type="GO" id="GO:0005740">
    <property type="term" value="C:mitochondrial envelope"/>
    <property type="evidence" value="ECO:0007669"/>
    <property type="project" value="TreeGrafter"/>
</dbReference>
<evidence type="ECO:0000256" key="16">
    <source>
        <dbReference type="ARBA" id="ARBA00022777"/>
    </source>
</evidence>
<keyword evidence="20" id="KW-0511">Multifunctional enzyme</keyword>
<dbReference type="PANTHER" id="PTHR20941:SF1">
    <property type="entry name" value="FOLIC ACID SYNTHESIS PROTEIN FOL1"/>
    <property type="match status" value="1"/>
</dbReference>
<evidence type="ECO:0000256" key="24">
    <source>
        <dbReference type="ARBA" id="ARBA00068111"/>
    </source>
</evidence>
<evidence type="ECO:0000256" key="14">
    <source>
        <dbReference type="ARBA" id="ARBA00022723"/>
    </source>
</evidence>
<dbReference type="UniPathway" id="UPA00077">
    <property type="reaction ID" value="UER00155"/>
</dbReference>
<evidence type="ECO:0000313" key="28">
    <source>
        <dbReference type="Proteomes" id="UP000193467"/>
    </source>
</evidence>
<evidence type="ECO:0000256" key="20">
    <source>
        <dbReference type="ARBA" id="ARBA00023268"/>
    </source>
</evidence>
<dbReference type="PROSITE" id="PS50972">
    <property type="entry name" value="PTERIN_BINDING"/>
    <property type="match status" value="1"/>
</dbReference>
<dbReference type="FunCoup" id="A0A1Y2ESF7">
    <property type="interactions" value="176"/>
</dbReference>
<evidence type="ECO:0000256" key="7">
    <source>
        <dbReference type="ARBA" id="ARBA00005051"/>
    </source>
</evidence>
<evidence type="ECO:0000256" key="15">
    <source>
        <dbReference type="ARBA" id="ARBA00022741"/>
    </source>
</evidence>
<reference evidence="27 28" key="1">
    <citation type="submission" date="2016-07" db="EMBL/GenBank/DDBJ databases">
        <title>Pervasive Adenine N6-methylation of Active Genes in Fungi.</title>
        <authorList>
            <consortium name="DOE Joint Genome Institute"/>
            <person name="Mondo S.J."/>
            <person name="Dannebaum R.O."/>
            <person name="Kuo R.C."/>
            <person name="Labutti K."/>
            <person name="Haridas S."/>
            <person name="Kuo A."/>
            <person name="Salamov A."/>
            <person name="Ahrendt S.R."/>
            <person name="Lipzen A."/>
            <person name="Sullivan W."/>
            <person name="Andreopoulos W.B."/>
            <person name="Clum A."/>
            <person name="Lindquist E."/>
            <person name="Daum C."/>
            <person name="Ramamoorthy G.K."/>
            <person name="Gryganskyi A."/>
            <person name="Culley D."/>
            <person name="Magnuson J.K."/>
            <person name="James T.Y."/>
            <person name="O'Malley M.A."/>
            <person name="Stajich J.E."/>
            <person name="Spatafora J.W."/>
            <person name="Visel A."/>
            <person name="Grigoriev I.V."/>
        </authorList>
    </citation>
    <scope>NUCLEOTIDE SEQUENCE [LARGE SCALE GENOMIC DNA]</scope>
    <source>
        <strain evidence="27 28">62-1032</strain>
    </source>
</reference>
<evidence type="ECO:0000256" key="13">
    <source>
        <dbReference type="ARBA" id="ARBA00022679"/>
    </source>
</evidence>
<dbReference type="PROSITE" id="PS00793">
    <property type="entry name" value="DHPS_2"/>
    <property type="match status" value="1"/>
</dbReference>
<feature type="region of interest" description="Disordered" evidence="25">
    <location>
        <begin position="303"/>
        <end position="332"/>
    </location>
</feature>
<dbReference type="GO" id="GO:0005524">
    <property type="term" value="F:ATP binding"/>
    <property type="evidence" value="ECO:0007669"/>
    <property type="project" value="UniProtKB-KW"/>
</dbReference>
<dbReference type="EC" id="2.7.6.3" evidence="12"/>
<keyword evidence="13" id="KW-0808">Transferase</keyword>
<comment type="pathway">
    <text evidence="7">Cofactor biosynthesis; tetrahydrofolate biosynthesis; 2-amino-4-hydroxy-6-hydroxymethyl-7,8-dihydropteridine diphosphate from 7,8-dihydroneopterin triphosphate: step 4/4.</text>
</comment>
<evidence type="ECO:0000256" key="19">
    <source>
        <dbReference type="ARBA" id="ARBA00022909"/>
    </source>
</evidence>
<proteinExistence type="inferred from homology"/>
<dbReference type="PROSITE" id="PS00794">
    <property type="entry name" value="HPPK"/>
    <property type="match status" value="1"/>
</dbReference>
<comment type="pathway">
    <text evidence="5">Cofactor biosynthesis; tetrahydrofolate biosynthesis; 7,8-dihydrofolate from 2-amino-4-hydroxy-6-hydroxymethyl-7,8-dihydropteridine diphosphate and 4-aminobenzoate: step 1/2.</text>
</comment>
<dbReference type="SMART" id="SM00905">
    <property type="entry name" value="FolB"/>
    <property type="match status" value="2"/>
</dbReference>
<name>A0A1Y2ESF7_9BASI</name>
<keyword evidence="18" id="KW-0460">Magnesium</keyword>
<dbReference type="NCBIfam" id="TIGR01496">
    <property type="entry name" value="DHPS"/>
    <property type="match status" value="1"/>
</dbReference>
<dbReference type="Pfam" id="PF02152">
    <property type="entry name" value="FolB"/>
    <property type="match status" value="2"/>
</dbReference>
<organism evidence="27 28">
    <name type="scientific">Leucosporidium creatinivorum</name>
    <dbReference type="NCBI Taxonomy" id="106004"/>
    <lineage>
        <taxon>Eukaryota</taxon>
        <taxon>Fungi</taxon>
        <taxon>Dikarya</taxon>
        <taxon>Basidiomycota</taxon>
        <taxon>Pucciniomycotina</taxon>
        <taxon>Microbotryomycetes</taxon>
        <taxon>Leucosporidiales</taxon>
        <taxon>Leucosporidium</taxon>
    </lineage>
</organism>
<dbReference type="Proteomes" id="UP000193467">
    <property type="component" value="Unassembled WGS sequence"/>
</dbReference>
<evidence type="ECO:0000256" key="5">
    <source>
        <dbReference type="ARBA" id="ARBA00004763"/>
    </source>
</evidence>
<dbReference type="InterPro" id="IPR000489">
    <property type="entry name" value="Pterin-binding_dom"/>
</dbReference>
<dbReference type="Pfam" id="PF00809">
    <property type="entry name" value="Pterin_bind"/>
    <property type="match status" value="1"/>
</dbReference>
<dbReference type="SUPFAM" id="SSF55620">
    <property type="entry name" value="Tetrahydrobiopterin biosynthesis enzymes-like"/>
    <property type="match status" value="2"/>
</dbReference>
<accession>A0A1Y2ESF7</accession>
<keyword evidence="28" id="KW-1185">Reference proteome</keyword>
<gene>
    <name evidence="27" type="ORF">BCR35DRAFT_306634</name>
</gene>
<dbReference type="GO" id="GO:0004156">
    <property type="term" value="F:dihydropteroate synthase activity"/>
    <property type="evidence" value="ECO:0007669"/>
    <property type="project" value="UniProtKB-EC"/>
</dbReference>
<keyword evidence="19" id="KW-0289">Folate biosynthesis</keyword>
<comment type="catalytic activity">
    <reaction evidence="1">
        <text>(7,8-dihydropterin-6-yl)methyl diphosphate + 4-aminobenzoate = 7,8-dihydropteroate + diphosphate</text>
        <dbReference type="Rhea" id="RHEA:19949"/>
        <dbReference type="ChEBI" id="CHEBI:17836"/>
        <dbReference type="ChEBI" id="CHEBI:17839"/>
        <dbReference type="ChEBI" id="CHEBI:33019"/>
        <dbReference type="ChEBI" id="CHEBI:72950"/>
        <dbReference type="EC" id="2.5.1.15"/>
    </reaction>
</comment>
<evidence type="ECO:0000256" key="6">
    <source>
        <dbReference type="ARBA" id="ARBA00005013"/>
    </source>
</evidence>
<dbReference type="InterPro" id="IPR006157">
    <property type="entry name" value="FolB_dom"/>
</dbReference>
<evidence type="ECO:0000256" key="2">
    <source>
        <dbReference type="ARBA" id="ARBA00000198"/>
    </source>
</evidence>
<dbReference type="GO" id="GO:0046654">
    <property type="term" value="P:tetrahydrofolate biosynthetic process"/>
    <property type="evidence" value="ECO:0007669"/>
    <property type="project" value="UniProtKB-UniPathway"/>
</dbReference>
<dbReference type="InterPro" id="IPR000550">
    <property type="entry name" value="Hppk"/>
</dbReference>
<dbReference type="Gene3D" id="3.30.1130.10">
    <property type="match status" value="2"/>
</dbReference>